<dbReference type="Proteomes" id="UP000515151">
    <property type="component" value="Chromosome 1"/>
</dbReference>
<proteinExistence type="inferred from homology"/>
<gene>
    <name evidence="5 6" type="primary">LOC116191056</name>
</gene>
<dbReference type="InterPro" id="IPR031315">
    <property type="entry name" value="LNS2/PITP"/>
</dbReference>
<evidence type="ECO:0000313" key="6">
    <source>
        <dbReference type="RefSeq" id="XP_031376086.1"/>
    </source>
</evidence>
<name>A0A6P8C2V1_PUNGR</name>
<dbReference type="InterPro" id="IPR007651">
    <property type="entry name" value="Lipin_N"/>
</dbReference>
<dbReference type="OrthoDB" id="4567at2759"/>
<dbReference type="SUPFAM" id="SSF56784">
    <property type="entry name" value="HAD-like"/>
    <property type="match status" value="1"/>
</dbReference>
<dbReference type="PANTHER" id="PTHR12181:SF12">
    <property type="entry name" value="PHOSPHATIDATE PHOSPHATASE"/>
    <property type="match status" value="1"/>
</dbReference>
<dbReference type="SMART" id="SM00775">
    <property type="entry name" value="LNS2"/>
    <property type="match status" value="1"/>
</dbReference>
<reference evidence="5 6" key="2">
    <citation type="submission" date="2025-04" db="UniProtKB">
        <authorList>
            <consortium name="RefSeq"/>
        </authorList>
    </citation>
    <scope>IDENTIFICATION</scope>
    <source>
        <tissue evidence="5 6">Leaf</tissue>
    </source>
</reference>
<dbReference type="Pfam" id="PF08235">
    <property type="entry name" value="LNS2"/>
    <property type="match status" value="1"/>
</dbReference>
<evidence type="ECO:0000256" key="2">
    <source>
        <dbReference type="SAM" id="MobiDB-lite"/>
    </source>
</evidence>
<feature type="compositionally biased region" description="Basic and acidic residues" evidence="2">
    <location>
        <begin position="267"/>
        <end position="293"/>
    </location>
</feature>
<dbReference type="AlphaFoldDB" id="A0A6P8C2V1"/>
<evidence type="ECO:0000313" key="4">
    <source>
        <dbReference type="Proteomes" id="UP000515151"/>
    </source>
</evidence>
<feature type="domain" description="LNS2/PITP" evidence="3">
    <location>
        <begin position="454"/>
        <end position="610"/>
    </location>
</feature>
<comment type="similarity">
    <text evidence="1">Belongs to the lipin family.</text>
</comment>
<sequence length="655" mass="72604">MNALGSLGSYISKGVYSLSGPIHPFGGAVDIIVVEQPDGSFKSSPWYVRFGKFQGVLKAKEKIVKICVNGAEASFQMHLNSKGQAYFLKEGGNEEDEEADKGDQLQDDCASPSGRRPVKSSSYNFVGSATAPASPDGTPMPRTNSDQSETMGLQRLNSLECAEIAAQLLDVNWSTSLGGSSKKDGPFDEANQGEGVLAFHIGDGVSQEKCEAISKMEEDCNCHFETPKSIKPTVSRCNRIERNGTCAYSANSKSIVAGSDTLKEHLRVKSKDHDEKDNDKKRGTSEDIGRERPGLMPKSFSDEQLTLKDLDESRTILRPINNVTVENGDMRDPIHRLSHSLDMKLNSSKPPTIFSRSYGGREGQLLRMQHDREGLESFRSSKSVPADTTVERDSKLKRTVTDKSMKVFTPTSEQLASLKLNDGGNAIIFTFCTKMLGKQQVDARIYLWKWSDRIIISDVDGTITKSDILGQCMPLVGMDWSQEGVARLYSAIKENGYQLMFLSARSISQAYITRQFLLNLKQDGKALPDGPVVISPDGLFPSLYREVIRRVPHEFKIACLEDIKALFPSDSNPFYAGFGNRDTDEISYLKVGIPKGKIFIINPKGEVVVNRHVQRKSYTSIHSLVHGMFPSMTSSEQEDFNSWNYWKLPPPTIDV</sequence>
<accession>A0A6P8C2V1</accession>
<protein>
    <submittedName>
        <fullName evidence="5 6">Phosphatidate phosphatase PAH2-like isoform X1</fullName>
    </submittedName>
</protein>
<evidence type="ECO:0000313" key="5">
    <source>
        <dbReference type="RefSeq" id="XP_031376085.1"/>
    </source>
</evidence>
<dbReference type="InterPro" id="IPR036412">
    <property type="entry name" value="HAD-like_sf"/>
</dbReference>
<organism evidence="4 6">
    <name type="scientific">Punica granatum</name>
    <name type="common">Pomegranate</name>
    <dbReference type="NCBI Taxonomy" id="22663"/>
    <lineage>
        <taxon>Eukaryota</taxon>
        <taxon>Viridiplantae</taxon>
        <taxon>Streptophyta</taxon>
        <taxon>Embryophyta</taxon>
        <taxon>Tracheophyta</taxon>
        <taxon>Spermatophyta</taxon>
        <taxon>Magnoliopsida</taxon>
        <taxon>eudicotyledons</taxon>
        <taxon>Gunneridae</taxon>
        <taxon>Pentapetalae</taxon>
        <taxon>rosids</taxon>
        <taxon>malvids</taxon>
        <taxon>Myrtales</taxon>
        <taxon>Lythraceae</taxon>
        <taxon>Punica</taxon>
    </lineage>
</organism>
<dbReference type="InterPro" id="IPR013209">
    <property type="entry name" value="LNS2"/>
</dbReference>
<feature type="region of interest" description="Disordered" evidence="2">
    <location>
        <begin position="267"/>
        <end position="302"/>
    </location>
</feature>
<dbReference type="PANTHER" id="PTHR12181">
    <property type="entry name" value="LIPIN"/>
    <property type="match status" value="1"/>
</dbReference>
<dbReference type="InterPro" id="IPR026058">
    <property type="entry name" value="LIPIN"/>
</dbReference>
<evidence type="ECO:0000259" key="3">
    <source>
        <dbReference type="SMART" id="SM00775"/>
    </source>
</evidence>
<dbReference type="Pfam" id="PF04571">
    <property type="entry name" value="Lipin_N"/>
    <property type="match status" value="1"/>
</dbReference>
<dbReference type="RefSeq" id="XP_031376085.1">
    <property type="nucleotide sequence ID" value="XM_031520225.1"/>
</dbReference>
<evidence type="ECO:0000256" key="1">
    <source>
        <dbReference type="ARBA" id="ARBA00005476"/>
    </source>
</evidence>
<keyword evidence="4" id="KW-1185">Reference proteome</keyword>
<feature type="region of interest" description="Disordered" evidence="2">
    <location>
        <begin position="91"/>
        <end position="149"/>
    </location>
</feature>
<dbReference type="RefSeq" id="XP_031376086.1">
    <property type="nucleotide sequence ID" value="XM_031520226.1"/>
</dbReference>
<reference evidence="4" key="1">
    <citation type="journal article" date="2020" name="Plant Biotechnol. J.">
        <title>The pomegranate (Punica granatum L.) draft genome dissects genetic divergence between soft- and hard-seeded cultivars.</title>
        <authorList>
            <person name="Luo X."/>
            <person name="Li H."/>
            <person name="Wu Z."/>
            <person name="Yao W."/>
            <person name="Zhao P."/>
            <person name="Cao D."/>
            <person name="Yu H."/>
            <person name="Li K."/>
            <person name="Poudel K."/>
            <person name="Zhao D."/>
            <person name="Zhang F."/>
            <person name="Xia X."/>
            <person name="Chen L."/>
            <person name="Wang Q."/>
            <person name="Jing D."/>
            <person name="Cao S."/>
        </authorList>
    </citation>
    <scope>NUCLEOTIDE SEQUENCE [LARGE SCALE GENOMIC DNA]</scope>
</reference>
<dbReference type="GO" id="GO:0008195">
    <property type="term" value="F:phosphatidate phosphatase activity"/>
    <property type="evidence" value="ECO:0007669"/>
    <property type="project" value="TreeGrafter"/>
</dbReference>
<dbReference type="GeneID" id="116191056"/>